<name>C0C6Y3_9FIRM</name>
<reference evidence="1" key="2">
    <citation type="submission" date="2013-06" db="EMBL/GenBank/DDBJ databases">
        <title>Draft genome sequence of Clostridium hylemonae (DSM 15053).</title>
        <authorList>
            <person name="Sudarsanam P."/>
            <person name="Ley R."/>
            <person name="Guruge J."/>
            <person name="Turnbaugh P.J."/>
            <person name="Mahowald M."/>
            <person name="Liep D."/>
            <person name="Gordon J."/>
        </authorList>
    </citation>
    <scope>NUCLEOTIDE SEQUENCE</scope>
    <source>
        <strain evidence="1">DSM 15053</strain>
    </source>
</reference>
<dbReference type="AlphaFoldDB" id="C0C6Y3"/>
<protein>
    <recommendedName>
        <fullName evidence="3">Amidohydrolase-related domain-containing protein</fullName>
    </recommendedName>
</protein>
<evidence type="ECO:0000313" key="1">
    <source>
        <dbReference type="EMBL" id="EEG72064.1"/>
    </source>
</evidence>
<dbReference type="HOGENOM" id="CLU_2643645_0_0_9"/>
<sequence>MIIDAHMHLIRKENFDKERYQWLDNWRIPENMNLDELVKMWKGMGIEKIVAMGQAMYRIWNTDMAENYIQEAYEKYP</sequence>
<dbReference type="SUPFAM" id="SSF51556">
    <property type="entry name" value="Metallo-dependent hydrolases"/>
    <property type="match status" value="1"/>
</dbReference>
<evidence type="ECO:0008006" key="3">
    <source>
        <dbReference type="Google" id="ProtNLM"/>
    </source>
</evidence>
<reference evidence="1" key="1">
    <citation type="submission" date="2009-02" db="EMBL/GenBank/DDBJ databases">
        <authorList>
            <person name="Fulton L."/>
            <person name="Clifton S."/>
            <person name="Fulton B."/>
            <person name="Xu J."/>
            <person name="Minx P."/>
            <person name="Pepin K.H."/>
            <person name="Johnson M."/>
            <person name="Bhonagiri V."/>
            <person name="Nash W.E."/>
            <person name="Mardis E.R."/>
            <person name="Wilson R.K."/>
        </authorList>
    </citation>
    <scope>NUCLEOTIDE SEQUENCE [LARGE SCALE GENOMIC DNA]</scope>
    <source>
        <strain evidence="1">DSM 15053</strain>
    </source>
</reference>
<accession>C0C6Y3</accession>
<proteinExistence type="predicted"/>
<evidence type="ECO:0000313" key="2">
    <source>
        <dbReference type="Proteomes" id="UP000004893"/>
    </source>
</evidence>
<dbReference type="Gene3D" id="3.20.20.140">
    <property type="entry name" value="Metal-dependent hydrolases"/>
    <property type="match status" value="1"/>
</dbReference>
<comment type="caution">
    <text evidence="1">The sequence shown here is derived from an EMBL/GenBank/DDBJ whole genome shotgun (WGS) entry which is preliminary data.</text>
</comment>
<dbReference type="EMBL" id="ABYI02000114">
    <property type="protein sequence ID" value="EEG72064.1"/>
    <property type="molecule type" value="Genomic_DNA"/>
</dbReference>
<organism evidence="1 2">
    <name type="scientific">[Clostridium] hylemonae DSM 15053</name>
    <dbReference type="NCBI Taxonomy" id="553973"/>
    <lineage>
        <taxon>Bacteria</taxon>
        <taxon>Bacillati</taxon>
        <taxon>Bacillota</taxon>
        <taxon>Clostridia</taxon>
        <taxon>Lachnospirales</taxon>
        <taxon>Lachnospiraceae</taxon>
    </lineage>
</organism>
<keyword evidence="2" id="KW-1185">Reference proteome</keyword>
<feature type="non-terminal residue" evidence="1">
    <location>
        <position position="77"/>
    </location>
</feature>
<dbReference type="Proteomes" id="UP000004893">
    <property type="component" value="Unassembled WGS sequence"/>
</dbReference>
<gene>
    <name evidence="1" type="ORF">CLOHYLEM_07872</name>
</gene>
<dbReference type="InterPro" id="IPR032466">
    <property type="entry name" value="Metal_Hydrolase"/>
</dbReference>